<dbReference type="Gene3D" id="3.30.420.10">
    <property type="entry name" value="Ribonuclease H-like superfamily/Ribonuclease H"/>
    <property type="match status" value="1"/>
</dbReference>
<accession>A0A9P0GHH6</accession>
<evidence type="ECO:0000313" key="1">
    <source>
        <dbReference type="EMBL" id="CAH1110991.1"/>
    </source>
</evidence>
<dbReference type="PANTHER" id="PTHR47326">
    <property type="entry name" value="TRANSPOSABLE ELEMENT TC3 TRANSPOSASE-LIKE PROTEIN"/>
    <property type="match status" value="1"/>
</dbReference>
<dbReference type="InterPro" id="IPR036397">
    <property type="entry name" value="RNaseH_sf"/>
</dbReference>
<dbReference type="PANTHER" id="PTHR47326:SF1">
    <property type="entry name" value="HTH PSQ-TYPE DOMAIN-CONTAINING PROTEIN"/>
    <property type="match status" value="1"/>
</dbReference>
<dbReference type="GO" id="GO:0003676">
    <property type="term" value="F:nucleic acid binding"/>
    <property type="evidence" value="ECO:0007669"/>
    <property type="project" value="InterPro"/>
</dbReference>
<dbReference type="AlphaFoldDB" id="A0A9P0GHH6"/>
<sequence>MAERINNNPNFFYNVCFSDECTFSLNGEVNRHNCRICSDTNPHVFREAYTQYPEKLNVWVGILGDHLIGPLFIPGNLNGEIYLEMLENAIDPLITEKLENDPLLIEQ</sequence>
<gene>
    <name evidence="1" type="ORF">PSYICH_LOCUS11080</name>
</gene>
<protein>
    <recommendedName>
        <fullName evidence="3">Transposase</fullName>
    </recommendedName>
</protein>
<proteinExistence type="predicted"/>
<name>A0A9P0GHH6_9CUCU</name>
<keyword evidence="2" id="KW-1185">Reference proteome</keyword>
<dbReference type="Proteomes" id="UP001153636">
    <property type="component" value="Chromosome 5"/>
</dbReference>
<evidence type="ECO:0000313" key="2">
    <source>
        <dbReference type="Proteomes" id="UP001153636"/>
    </source>
</evidence>
<dbReference type="EMBL" id="OV651817">
    <property type="protein sequence ID" value="CAH1110991.1"/>
    <property type="molecule type" value="Genomic_DNA"/>
</dbReference>
<evidence type="ECO:0008006" key="3">
    <source>
        <dbReference type="Google" id="ProtNLM"/>
    </source>
</evidence>
<reference evidence="1" key="1">
    <citation type="submission" date="2022-01" db="EMBL/GenBank/DDBJ databases">
        <authorList>
            <person name="King R."/>
        </authorList>
    </citation>
    <scope>NUCLEOTIDE SEQUENCE</scope>
</reference>
<organism evidence="1 2">
    <name type="scientific">Psylliodes chrysocephalus</name>
    <dbReference type="NCBI Taxonomy" id="3402493"/>
    <lineage>
        <taxon>Eukaryota</taxon>
        <taxon>Metazoa</taxon>
        <taxon>Ecdysozoa</taxon>
        <taxon>Arthropoda</taxon>
        <taxon>Hexapoda</taxon>
        <taxon>Insecta</taxon>
        <taxon>Pterygota</taxon>
        <taxon>Neoptera</taxon>
        <taxon>Endopterygota</taxon>
        <taxon>Coleoptera</taxon>
        <taxon>Polyphaga</taxon>
        <taxon>Cucujiformia</taxon>
        <taxon>Chrysomeloidea</taxon>
        <taxon>Chrysomelidae</taxon>
        <taxon>Galerucinae</taxon>
        <taxon>Alticini</taxon>
        <taxon>Psylliodes</taxon>
    </lineage>
</organism>
<dbReference type="OrthoDB" id="6752614at2759"/>